<evidence type="ECO:0000313" key="3">
    <source>
        <dbReference type="EMBL" id="EMD25102.1"/>
    </source>
</evidence>
<keyword evidence="2" id="KW-0812">Transmembrane</keyword>
<dbReference type="PATRIC" id="fig|1238180.3.peg.5026"/>
<accession>M2QGI3</accession>
<dbReference type="AlphaFoldDB" id="M2QGI3"/>
<evidence type="ECO:0000313" key="5">
    <source>
        <dbReference type="Proteomes" id="UP000014137"/>
    </source>
</evidence>
<keyword evidence="2" id="KW-1133">Transmembrane helix</keyword>
<name>M2QGI3_9PSEU</name>
<dbReference type="RefSeq" id="WP_005161045.1">
    <property type="nucleotide sequence ID" value="NZ_ANMG01000050.1"/>
</dbReference>
<proteinExistence type="predicted"/>
<keyword evidence="2" id="KW-0472">Membrane</keyword>
<feature type="transmembrane region" description="Helical" evidence="2">
    <location>
        <begin position="34"/>
        <end position="55"/>
    </location>
</feature>
<protein>
    <submittedName>
        <fullName evidence="3">Uncharacterized protein</fullName>
    </submittedName>
</protein>
<reference evidence="3 5" key="1">
    <citation type="submission" date="2012-10" db="EMBL/GenBank/DDBJ databases">
        <title>Genome assembly of Amycolatopsis azurea DSM 43854.</title>
        <authorList>
            <person name="Khatri I."/>
            <person name="Kaur I."/>
            <person name="Subramanian S."/>
            <person name="Mayilraj S."/>
        </authorList>
    </citation>
    <scope>NUCLEOTIDE SEQUENCE [LARGE SCALE GENOMIC DNA]</scope>
    <source>
        <strain evidence="3 5">DSM 43854</strain>
    </source>
</reference>
<keyword evidence="6" id="KW-1185">Reference proteome</keyword>
<dbReference type="EMBL" id="MUXN01000027">
    <property type="protein sequence ID" value="OOC01738.1"/>
    <property type="molecule type" value="Genomic_DNA"/>
</dbReference>
<evidence type="ECO:0000256" key="1">
    <source>
        <dbReference type="SAM" id="MobiDB-lite"/>
    </source>
</evidence>
<feature type="compositionally biased region" description="Polar residues" evidence="1">
    <location>
        <begin position="83"/>
        <end position="92"/>
    </location>
</feature>
<feature type="region of interest" description="Disordered" evidence="1">
    <location>
        <begin position="61"/>
        <end position="98"/>
    </location>
</feature>
<feature type="region of interest" description="Disordered" evidence="1">
    <location>
        <begin position="1"/>
        <end position="20"/>
    </location>
</feature>
<dbReference type="Proteomes" id="UP000188551">
    <property type="component" value="Unassembled WGS sequence"/>
</dbReference>
<comment type="caution">
    <text evidence="3">The sequence shown here is derived from an EMBL/GenBank/DDBJ whole genome shotgun (WGS) entry which is preliminary data.</text>
</comment>
<organism evidence="3 5">
    <name type="scientific">Amycolatopsis azurea DSM 43854</name>
    <dbReference type="NCBI Taxonomy" id="1238180"/>
    <lineage>
        <taxon>Bacteria</taxon>
        <taxon>Bacillati</taxon>
        <taxon>Actinomycetota</taxon>
        <taxon>Actinomycetes</taxon>
        <taxon>Pseudonocardiales</taxon>
        <taxon>Pseudonocardiaceae</taxon>
        <taxon>Amycolatopsis</taxon>
    </lineage>
</organism>
<feature type="compositionally biased region" description="Basic and acidic residues" evidence="1">
    <location>
        <begin position="1"/>
        <end position="15"/>
    </location>
</feature>
<evidence type="ECO:0000313" key="4">
    <source>
        <dbReference type="EMBL" id="OOC01738.1"/>
    </source>
</evidence>
<evidence type="ECO:0000313" key="6">
    <source>
        <dbReference type="Proteomes" id="UP000188551"/>
    </source>
</evidence>
<gene>
    <name evidence="4" type="ORF">B0293_36005</name>
    <name evidence="3" type="ORF">C791_5111</name>
</gene>
<sequence>MTKNDHVESETDRNKNVKSSDPTVTAALVTRRGAILVAVITAVIGLVSAVVVALINTSAQPAKGADNRSLPSTSAPSSQATTGVPQQQSTPGDTVPEQVKLDAGTGVDLDAPGAGPVSASGPNGDVDLYYDGGNLTSNRKGLFYYYGTEQEAKAQCPKIVSEGKGTVPGPQVIFAGGQQCLRTSKGTAGWISVNDVKIDDNSGYMVLNYKLFR</sequence>
<evidence type="ECO:0000256" key="2">
    <source>
        <dbReference type="SAM" id="Phobius"/>
    </source>
</evidence>
<dbReference type="EMBL" id="ANMG01000050">
    <property type="protein sequence ID" value="EMD25102.1"/>
    <property type="molecule type" value="Genomic_DNA"/>
</dbReference>
<feature type="compositionally biased region" description="Low complexity" evidence="1">
    <location>
        <begin position="69"/>
        <end position="82"/>
    </location>
</feature>
<dbReference type="Proteomes" id="UP000014137">
    <property type="component" value="Unassembled WGS sequence"/>
</dbReference>
<reference evidence="4 6" key="2">
    <citation type="submission" date="2017-02" db="EMBL/GenBank/DDBJ databases">
        <title>Amycolatopsis azurea DSM 43854 draft genome.</title>
        <authorList>
            <person name="Mayilraj S."/>
        </authorList>
    </citation>
    <scope>NUCLEOTIDE SEQUENCE [LARGE SCALE GENOMIC DNA]</scope>
    <source>
        <strain evidence="4 6">DSM 43854</strain>
    </source>
</reference>